<reference evidence="2" key="1">
    <citation type="journal article" date="2023" name="Nat. Plants">
        <title>Single-cell RNA sequencing provides a high-resolution roadmap for understanding the multicellular compartmentation of specialized metabolism.</title>
        <authorList>
            <person name="Sun S."/>
            <person name="Shen X."/>
            <person name="Li Y."/>
            <person name="Li Y."/>
            <person name="Wang S."/>
            <person name="Li R."/>
            <person name="Zhang H."/>
            <person name="Shen G."/>
            <person name="Guo B."/>
            <person name="Wei J."/>
            <person name="Xu J."/>
            <person name="St-Pierre B."/>
            <person name="Chen S."/>
            <person name="Sun C."/>
        </authorList>
    </citation>
    <scope>NUCLEOTIDE SEQUENCE [LARGE SCALE GENOMIC DNA]</scope>
</reference>
<gene>
    <name evidence="1" type="ORF">M9H77_04454</name>
</gene>
<keyword evidence="2" id="KW-1185">Reference proteome</keyword>
<proteinExistence type="predicted"/>
<accession>A0ACC0CE54</accession>
<comment type="caution">
    <text evidence="1">The sequence shown here is derived from an EMBL/GenBank/DDBJ whole genome shotgun (WGS) entry which is preliminary data.</text>
</comment>
<evidence type="ECO:0000313" key="2">
    <source>
        <dbReference type="Proteomes" id="UP001060085"/>
    </source>
</evidence>
<organism evidence="1 2">
    <name type="scientific">Catharanthus roseus</name>
    <name type="common">Madagascar periwinkle</name>
    <name type="synonym">Vinca rosea</name>
    <dbReference type="NCBI Taxonomy" id="4058"/>
    <lineage>
        <taxon>Eukaryota</taxon>
        <taxon>Viridiplantae</taxon>
        <taxon>Streptophyta</taxon>
        <taxon>Embryophyta</taxon>
        <taxon>Tracheophyta</taxon>
        <taxon>Spermatophyta</taxon>
        <taxon>Magnoliopsida</taxon>
        <taxon>eudicotyledons</taxon>
        <taxon>Gunneridae</taxon>
        <taxon>Pentapetalae</taxon>
        <taxon>asterids</taxon>
        <taxon>lamiids</taxon>
        <taxon>Gentianales</taxon>
        <taxon>Apocynaceae</taxon>
        <taxon>Rauvolfioideae</taxon>
        <taxon>Vinceae</taxon>
        <taxon>Catharanthinae</taxon>
        <taxon>Catharanthus</taxon>
    </lineage>
</organism>
<name>A0ACC0CE54_CATRO</name>
<sequence length="195" mass="22538">MGSGEQIDDLIESGTIRLLAWKDATIDILLVWFRSGLFGWDENIELLKVRTINGQRNVTITTTIIIVHNSPRKTHALYRFTKTSIEMSSKFISKLISHLVANNPEIHVSNIIQEVQVLFQTGFVANGNDKYFWRDAPYNLTFYPPNMNNQRGREQGTRFSGEIDYRNLNSPPRCSRCRMPRHNRKNCNNSTSNYV</sequence>
<evidence type="ECO:0000313" key="1">
    <source>
        <dbReference type="EMBL" id="KAI5683226.1"/>
    </source>
</evidence>
<dbReference type="EMBL" id="CM044701">
    <property type="protein sequence ID" value="KAI5683226.1"/>
    <property type="molecule type" value="Genomic_DNA"/>
</dbReference>
<protein>
    <submittedName>
        <fullName evidence="1">Uncharacterized protein</fullName>
    </submittedName>
</protein>
<dbReference type="Proteomes" id="UP001060085">
    <property type="component" value="Linkage Group LG01"/>
</dbReference>